<dbReference type="GO" id="GO:0016192">
    <property type="term" value="P:vesicle-mediated transport"/>
    <property type="evidence" value="ECO:0007669"/>
    <property type="project" value="InterPro"/>
</dbReference>
<keyword evidence="8" id="KW-1185">Reference proteome</keyword>
<dbReference type="InterPro" id="IPR016444">
    <property type="entry name" value="Synaptobrevin/VAMP"/>
</dbReference>
<keyword evidence="5" id="KW-1133">Transmembrane helix</keyword>
<dbReference type="SUPFAM" id="SSF58038">
    <property type="entry name" value="SNARE fusion complex"/>
    <property type="match status" value="1"/>
</dbReference>
<dbReference type="GO" id="GO:0016020">
    <property type="term" value="C:membrane"/>
    <property type="evidence" value="ECO:0007669"/>
    <property type="project" value="InterPro"/>
</dbReference>
<feature type="region of interest" description="Disordered" evidence="4">
    <location>
        <begin position="52"/>
        <end position="75"/>
    </location>
</feature>
<dbReference type="PANTHER" id="PTHR45701">
    <property type="entry name" value="SYNAPTOBREVIN FAMILY MEMBER"/>
    <property type="match status" value="1"/>
</dbReference>
<reference evidence="7" key="3">
    <citation type="submission" date="2025-09" db="UniProtKB">
        <authorList>
            <consortium name="Ensembl"/>
        </authorList>
    </citation>
    <scope>IDENTIFICATION</scope>
</reference>
<dbReference type="AlphaFoldDB" id="A0A674MGL1"/>
<dbReference type="InParanoid" id="A0A674MGL1"/>
<reference evidence="7 8" key="1">
    <citation type="journal article" date="2011" name="Genome Biol. Evol.">
        <title>Integration of the genetic map and genome assembly of fugu facilitates insights into distinct features of genome evolution in teleosts and mammals.</title>
        <authorList>
            <person name="Kai W."/>
            <person name="Kikuchi K."/>
            <person name="Tohari S."/>
            <person name="Chew A.K."/>
            <person name="Tay A."/>
            <person name="Fujiwara A."/>
            <person name="Hosoya S."/>
            <person name="Suetake H."/>
            <person name="Naruse K."/>
            <person name="Brenner S."/>
            <person name="Suzuki Y."/>
            <person name="Venkatesh B."/>
        </authorList>
    </citation>
    <scope>NUCLEOTIDE SEQUENCE [LARGE SCALE GENOMIC DNA]</scope>
</reference>
<comment type="similarity">
    <text evidence="1">Belongs to the synaptobrevin family.</text>
</comment>
<comment type="subcellular location">
    <subcellularLocation>
        <location evidence="2">Endomembrane system</location>
        <topology evidence="2">Single-pass type IV membrane protein</topology>
    </subcellularLocation>
</comment>
<evidence type="ECO:0000313" key="8">
    <source>
        <dbReference type="Proteomes" id="UP000005226"/>
    </source>
</evidence>
<keyword evidence="5" id="KW-0472">Membrane</keyword>
<dbReference type="Gene3D" id="1.20.5.110">
    <property type="match status" value="1"/>
</dbReference>
<accession>A0A674MGL1</accession>
<evidence type="ECO:0000313" key="7">
    <source>
        <dbReference type="Ensembl" id="ENSTRUP00000060597.1"/>
    </source>
</evidence>
<dbReference type="Ensembl" id="ENSTRUT00000064733.1">
    <property type="protein sequence ID" value="ENSTRUP00000060597.1"/>
    <property type="gene ID" value="ENSTRUG00000031764.1"/>
</dbReference>
<proteinExistence type="inferred from homology"/>
<evidence type="ECO:0000256" key="2">
    <source>
        <dbReference type="ARBA" id="ARBA00046280"/>
    </source>
</evidence>
<evidence type="ECO:0000259" key="6">
    <source>
        <dbReference type="PROSITE" id="PS50892"/>
    </source>
</evidence>
<evidence type="ECO:0000256" key="3">
    <source>
        <dbReference type="PROSITE-ProRule" id="PRU00290"/>
    </source>
</evidence>
<organism evidence="7 8">
    <name type="scientific">Takifugu rubripes</name>
    <name type="common">Japanese pufferfish</name>
    <name type="synonym">Fugu rubripes</name>
    <dbReference type="NCBI Taxonomy" id="31033"/>
    <lineage>
        <taxon>Eukaryota</taxon>
        <taxon>Metazoa</taxon>
        <taxon>Chordata</taxon>
        <taxon>Craniata</taxon>
        <taxon>Vertebrata</taxon>
        <taxon>Euteleostomi</taxon>
        <taxon>Actinopterygii</taxon>
        <taxon>Neopterygii</taxon>
        <taxon>Teleostei</taxon>
        <taxon>Neoteleostei</taxon>
        <taxon>Acanthomorphata</taxon>
        <taxon>Eupercaria</taxon>
        <taxon>Tetraodontiformes</taxon>
        <taxon>Tetradontoidea</taxon>
        <taxon>Tetraodontidae</taxon>
        <taxon>Takifugu</taxon>
    </lineage>
</organism>
<dbReference type="Proteomes" id="UP000005226">
    <property type="component" value="Chromosome 3"/>
</dbReference>
<dbReference type="GO" id="GO:0012505">
    <property type="term" value="C:endomembrane system"/>
    <property type="evidence" value="ECO:0007669"/>
    <property type="project" value="UniProtKB-SubCell"/>
</dbReference>
<name>A0A674MGL1_TAKRU</name>
<feature type="transmembrane region" description="Helical" evidence="5">
    <location>
        <begin position="95"/>
        <end position="115"/>
    </location>
</feature>
<feature type="compositionally biased region" description="Polar residues" evidence="4">
    <location>
        <begin position="56"/>
        <end position="74"/>
    </location>
</feature>
<dbReference type="Pfam" id="PF00957">
    <property type="entry name" value="Synaptobrevin"/>
    <property type="match status" value="1"/>
</dbReference>
<evidence type="ECO:0000256" key="4">
    <source>
        <dbReference type="SAM" id="MobiDB-lite"/>
    </source>
</evidence>
<dbReference type="PROSITE" id="PS50892">
    <property type="entry name" value="V_SNARE"/>
    <property type="match status" value="1"/>
</dbReference>
<protein>
    <recommendedName>
        <fullName evidence="6">V-SNARE coiled-coil homology domain-containing protein</fullName>
    </recommendedName>
</protein>
<dbReference type="OMA" id="MWISPEK"/>
<keyword evidence="3" id="KW-0175">Coiled coil</keyword>
<dbReference type="PRINTS" id="PR00219">
    <property type="entry name" value="SYNAPTOBREVN"/>
</dbReference>
<reference evidence="7" key="2">
    <citation type="submission" date="2025-08" db="UniProtKB">
        <authorList>
            <consortium name="Ensembl"/>
        </authorList>
    </citation>
    <scope>IDENTIFICATION</scope>
</reference>
<evidence type="ECO:0000256" key="1">
    <source>
        <dbReference type="ARBA" id="ARBA00008025"/>
    </source>
</evidence>
<dbReference type="InterPro" id="IPR001388">
    <property type="entry name" value="Synaptobrevin-like"/>
</dbReference>
<evidence type="ECO:0000256" key="5">
    <source>
        <dbReference type="SAM" id="Phobius"/>
    </source>
</evidence>
<keyword evidence="5" id="KW-0812">Transmembrane</keyword>
<dbReference type="GeneTree" id="ENSGT00940000158192"/>
<feature type="domain" description="V-SNARE coiled-coil homology" evidence="6">
    <location>
        <begin position="26"/>
        <end position="86"/>
    </location>
</feature>
<gene>
    <name evidence="7" type="primary">LOC101073889</name>
</gene>
<sequence length="116" mass="13367">MQGAQNMLLKSATDPDSFAAMSSNRNVQQTQVQVDEVVDIMQVSVDKELKSDQELSELNDQPDVQQARDSQVETSADKLKRKYWWKNMKLPREQIWGSLIYIIVIAIIILILYLLQ</sequence>
<dbReference type="InterPro" id="IPR042855">
    <property type="entry name" value="V_SNARE_CC"/>
</dbReference>